<gene>
    <name evidence="1" type="ORF">LY28_03294</name>
</gene>
<dbReference type="Proteomes" id="UP000248132">
    <property type="component" value="Unassembled WGS sequence"/>
</dbReference>
<dbReference type="RefSeq" id="WP_110463261.1">
    <property type="nucleotide sequence ID" value="NZ_QKMR01000025.1"/>
</dbReference>
<sequence>MSISNLTYIEALAELEQMMGHPENITKASLEALVERVSVVDPVAVQNATIYLYSGVSTDLNVNAFTLVCKK</sequence>
<organism evidence="1 2">
    <name type="scientific">Ruminiclostridium sufflavum DSM 19573</name>
    <dbReference type="NCBI Taxonomy" id="1121337"/>
    <lineage>
        <taxon>Bacteria</taxon>
        <taxon>Bacillati</taxon>
        <taxon>Bacillota</taxon>
        <taxon>Clostridia</taxon>
        <taxon>Eubacteriales</taxon>
        <taxon>Oscillospiraceae</taxon>
        <taxon>Ruminiclostridium</taxon>
    </lineage>
</organism>
<reference evidence="1 2" key="1">
    <citation type="submission" date="2018-06" db="EMBL/GenBank/DDBJ databases">
        <title>Genomic Encyclopedia of Type Strains, Phase I: the one thousand microbial genomes (KMG-I) project.</title>
        <authorList>
            <person name="Kyrpides N."/>
        </authorList>
    </citation>
    <scope>NUCLEOTIDE SEQUENCE [LARGE SCALE GENOMIC DNA]</scope>
    <source>
        <strain evidence="1 2">DSM 19573</strain>
    </source>
</reference>
<evidence type="ECO:0000313" key="1">
    <source>
        <dbReference type="EMBL" id="PYG85606.1"/>
    </source>
</evidence>
<comment type="caution">
    <text evidence="1">The sequence shown here is derived from an EMBL/GenBank/DDBJ whole genome shotgun (WGS) entry which is preliminary data.</text>
</comment>
<evidence type="ECO:0000313" key="2">
    <source>
        <dbReference type="Proteomes" id="UP000248132"/>
    </source>
</evidence>
<dbReference type="EMBL" id="QKMR01000025">
    <property type="protein sequence ID" value="PYG85606.1"/>
    <property type="molecule type" value="Genomic_DNA"/>
</dbReference>
<accession>A0A318Y222</accession>
<name>A0A318Y222_9FIRM</name>
<protein>
    <submittedName>
        <fullName evidence="1">Uncharacterized protein</fullName>
    </submittedName>
</protein>
<dbReference type="AlphaFoldDB" id="A0A318Y222"/>
<proteinExistence type="predicted"/>
<keyword evidence="2" id="KW-1185">Reference proteome</keyword>